<name>A0A952AJM2_9BACT</name>
<organism evidence="4 5">
    <name type="scientific">Candidatus Dojkabacteria bacterium</name>
    <dbReference type="NCBI Taxonomy" id="2099670"/>
    <lineage>
        <taxon>Bacteria</taxon>
        <taxon>Candidatus Dojkabacteria</taxon>
    </lineage>
</organism>
<evidence type="ECO:0000313" key="4">
    <source>
        <dbReference type="EMBL" id="MBW7953230.1"/>
    </source>
</evidence>
<accession>A0A952AJM2</accession>
<dbReference type="CDD" id="cd17574">
    <property type="entry name" value="REC_OmpR"/>
    <property type="match status" value="1"/>
</dbReference>
<dbReference type="EMBL" id="JACFOF010000001">
    <property type="protein sequence ID" value="MBW7953230.1"/>
    <property type="molecule type" value="Genomic_DNA"/>
</dbReference>
<dbReference type="AlphaFoldDB" id="A0A952AJM2"/>
<dbReference type="SUPFAM" id="SSF52172">
    <property type="entry name" value="CheY-like"/>
    <property type="match status" value="1"/>
</dbReference>
<feature type="domain" description="Response regulatory" evidence="3">
    <location>
        <begin position="4"/>
        <end position="118"/>
    </location>
</feature>
<dbReference type="InterPro" id="IPR011006">
    <property type="entry name" value="CheY-like_superfamily"/>
</dbReference>
<sequence length="125" mass="13726">MALKILIVEDERPIAKALQLKLTSSGYEATVAADGMQAISELEKNKFDLILLDLIMPNLDGFGFLDAIKGKPNLPPIIVSSNLSQQEDIDKAKSKGAVGYYVKSNTPLSAIIQQINQYLPHETRQ</sequence>
<evidence type="ECO:0000256" key="2">
    <source>
        <dbReference type="PROSITE-ProRule" id="PRU00169"/>
    </source>
</evidence>
<dbReference type="PANTHER" id="PTHR44591">
    <property type="entry name" value="STRESS RESPONSE REGULATOR PROTEIN 1"/>
    <property type="match status" value="1"/>
</dbReference>
<dbReference type="GO" id="GO:0000160">
    <property type="term" value="P:phosphorelay signal transduction system"/>
    <property type="evidence" value="ECO:0007669"/>
    <property type="project" value="InterPro"/>
</dbReference>
<dbReference type="Pfam" id="PF00072">
    <property type="entry name" value="Response_reg"/>
    <property type="match status" value="1"/>
</dbReference>
<keyword evidence="1 2" id="KW-0597">Phosphoprotein</keyword>
<evidence type="ECO:0000256" key="1">
    <source>
        <dbReference type="ARBA" id="ARBA00022553"/>
    </source>
</evidence>
<dbReference type="InterPro" id="IPR050595">
    <property type="entry name" value="Bact_response_regulator"/>
</dbReference>
<dbReference type="InterPro" id="IPR001789">
    <property type="entry name" value="Sig_transdc_resp-reg_receiver"/>
</dbReference>
<feature type="modified residue" description="4-aspartylphosphate" evidence="2">
    <location>
        <position position="53"/>
    </location>
</feature>
<dbReference type="Proteomes" id="UP000781173">
    <property type="component" value="Unassembled WGS sequence"/>
</dbReference>
<dbReference type="Gene3D" id="3.40.50.2300">
    <property type="match status" value="1"/>
</dbReference>
<dbReference type="SMART" id="SM00448">
    <property type="entry name" value="REC"/>
    <property type="match status" value="1"/>
</dbReference>
<proteinExistence type="predicted"/>
<dbReference type="PANTHER" id="PTHR44591:SF3">
    <property type="entry name" value="RESPONSE REGULATORY DOMAIN-CONTAINING PROTEIN"/>
    <property type="match status" value="1"/>
</dbReference>
<evidence type="ECO:0000259" key="3">
    <source>
        <dbReference type="PROSITE" id="PS50110"/>
    </source>
</evidence>
<dbReference type="PROSITE" id="PS50110">
    <property type="entry name" value="RESPONSE_REGULATORY"/>
    <property type="match status" value="1"/>
</dbReference>
<reference evidence="4" key="1">
    <citation type="journal article" date="2022" name="ISME J.">
        <title>A general approach to explore prokaryotic protein glycosylation reveals the unique surface layer modulation of an anammox bacterium.</title>
        <authorList>
            <person name="Pabst M."/>
            <person name="Grouzdev D.S."/>
            <person name="Lawson C.E."/>
            <person name="Kleikamp H.B.C."/>
            <person name="de Ram C."/>
            <person name="Louwen R."/>
            <person name="Lin Y.M."/>
            <person name="Lucker S."/>
            <person name="van Loosdrecht M.C.M."/>
            <person name="Laureni M."/>
        </authorList>
    </citation>
    <scope>NUCLEOTIDE SEQUENCE</scope>
    <source>
        <strain evidence="4">BROCD043</strain>
    </source>
</reference>
<protein>
    <submittedName>
        <fullName evidence="4">Response regulator</fullName>
    </submittedName>
</protein>
<gene>
    <name evidence="4" type="ORF">H3C67_00375</name>
</gene>
<evidence type="ECO:0000313" key="5">
    <source>
        <dbReference type="Proteomes" id="UP000781173"/>
    </source>
</evidence>
<comment type="caution">
    <text evidence="4">The sequence shown here is derived from an EMBL/GenBank/DDBJ whole genome shotgun (WGS) entry which is preliminary data.</text>
</comment>